<sequence>MKDSRALASTISIDNRCFGSNFLTDLLGKVLNLPSLSTRELNALQCKRCCYKYPTLFGWDYDTSCPQRKIWWSAPCSLECCEDMDPSTAITATVKLTASVTTANTAVVAGLSTPVKLDGKTVHQIITCTSFTAGCTYTHKLSELFVRSNSWGASVASKYKVTDYVTWRYTVGVENWKPWNDADKLTFKDAETVVYVEAWTPCGRAFQDSFKVVLHPHASHNACADFPAMWVENTAKPRTVASHVCAYPQSDFVLMSFKFDSDNCKPQEASTVKGAYTDVRCFVTLAESGALDKVKEVALPLTVTPDASTGRIQLSKQFALELVHELTTASITDVRVRCDFKYTHYKATSFEMEPCSYSFSITDCDPPEVETKGQEAVCKASECLDSSGIPGPFEACKGTVFTTTSSPSLATVVKTLTGQCCAQCSKLLTCAAVPETIGTSGVMRCTPPKAVAVLIMHKAHEPVNDPQFFLLLAVVSAMLAVLALLVLKHRRRNASAPKEPIDDMQMPRLTADIL</sequence>
<dbReference type="AlphaFoldDB" id="A0A8K1C4X0"/>
<evidence type="ECO:0000313" key="2">
    <source>
        <dbReference type="EMBL" id="TMW56587.1"/>
    </source>
</evidence>
<accession>A0A8K1C4X0</accession>
<organism evidence="2 3">
    <name type="scientific">Pythium oligandrum</name>
    <name type="common">Mycoparasitic fungus</name>
    <dbReference type="NCBI Taxonomy" id="41045"/>
    <lineage>
        <taxon>Eukaryota</taxon>
        <taxon>Sar</taxon>
        <taxon>Stramenopiles</taxon>
        <taxon>Oomycota</taxon>
        <taxon>Peronosporomycetes</taxon>
        <taxon>Pythiales</taxon>
        <taxon>Pythiaceae</taxon>
        <taxon>Pythium</taxon>
    </lineage>
</organism>
<proteinExistence type="predicted"/>
<evidence type="ECO:0000256" key="1">
    <source>
        <dbReference type="SAM" id="Phobius"/>
    </source>
</evidence>
<dbReference type="Proteomes" id="UP000794436">
    <property type="component" value="Unassembled WGS sequence"/>
</dbReference>
<evidence type="ECO:0000313" key="3">
    <source>
        <dbReference type="Proteomes" id="UP000794436"/>
    </source>
</evidence>
<reference evidence="2" key="1">
    <citation type="submission" date="2019-03" db="EMBL/GenBank/DDBJ databases">
        <title>Long read genome sequence of the mycoparasitic Pythium oligandrum ATCC 38472 isolated from sugarbeet rhizosphere.</title>
        <authorList>
            <person name="Gaulin E."/>
        </authorList>
    </citation>
    <scope>NUCLEOTIDE SEQUENCE</scope>
    <source>
        <strain evidence="2">ATCC 38472_TT</strain>
    </source>
</reference>
<keyword evidence="1" id="KW-0472">Membrane</keyword>
<keyword evidence="1" id="KW-0812">Transmembrane</keyword>
<dbReference type="OrthoDB" id="7250310at2759"/>
<keyword evidence="1" id="KW-1133">Transmembrane helix</keyword>
<comment type="caution">
    <text evidence="2">The sequence shown here is derived from an EMBL/GenBank/DDBJ whole genome shotgun (WGS) entry which is preliminary data.</text>
</comment>
<feature type="transmembrane region" description="Helical" evidence="1">
    <location>
        <begin position="468"/>
        <end position="487"/>
    </location>
</feature>
<dbReference type="EMBL" id="SPLM01000145">
    <property type="protein sequence ID" value="TMW56587.1"/>
    <property type="molecule type" value="Genomic_DNA"/>
</dbReference>
<keyword evidence="3" id="KW-1185">Reference proteome</keyword>
<name>A0A8K1C4X0_PYTOL</name>
<gene>
    <name evidence="2" type="ORF">Poli38472_006597</name>
</gene>
<protein>
    <submittedName>
        <fullName evidence="2">Uncharacterized protein</fullName>
    </submittedName>
</protein>